<keyword evidence="7" id="KW-1185">Reference proteome</keyword>
<name>A0A1M4SY00_MARH1</name>
<dbReference type="SUPFAM" id="SSF46689">
    <property type="entry name" value="Homeodomain-like"/>
    <property type="match status" value="1"/>
</dbReference>
<dbReference type="Pfam" id="PF01418">
    <property type="entry name" value="HTH_6"/>
    <property type="match status" value="1"/>
</dbReference>
<dbReference type="Proteomes" id="UP000184334">
    <property type="component" value="Unassembled WGS sequence"/>
</dbReference>
<organism evidence="6 7">
    <name type="scientific">Marinitoga hydrogenitolerans (strain DSM 16785 / JCM 12826 / AT1271)</name>
    <dbReference type="NCBI Taxonomy" id="1122195"/>
    <lineage>
        <taxon>Bacteria</taxon>
        <taxon>Thermotogati</taxon>
        <taxon>Thermotogota</taxon>
        <taxon>Thermotogae</taxon>
        <taxon>Petrotogales</taxon>
        <taxon>Petrotogaceae</taxon>
        <taxon>Marinitoga</taxon>
    </lineage>
</organism>
<dbReference type="AlphaFoldDB" id="A0A1M4SY00"/>
<dbReference type="Gene3D" id="1.10.10.10">
    <property type="entry name" value="Winged helix-like DNA-binding domain superfamily/Winged helix DNA-binding domain"/>
    <property type="match status" value="1"/>
</dbReference>
<dbReference type="InterPro" id="IPR009057">
    <property type="entry name" value="Homeodomain-like_sf"/>
</dbReference>
<dbReference type="PROSITE" id="PS51071">
    <property type="entry name" value="HTH_RPIR"/>
    <property type="match status" value="1"/>
</dbReference>
<dbReference type="InterPro" id="IPR001347">
    <property type="entry name" value="SIS_dom"/>
</dbReference>
<dbReference type="InterPro" id="IPR035472">
    <property type="entry name" value="RpiR-like_SIS"/>
</dbReference>
<dbReference type="SUPFAM" id="SSF53697">
    <property type="entry name" value="SIS domain"/>
    <property type="match status" value="1"/>
</dbReference>
<accession>A0A1M4SY00</accession>
<feature type="domain" description="SIS" evidence="5">
    <location>
        <begin position="113"/>
        <end position="256"/>
    </location>
</feature>
<evidence type="ECO:0000313" key="6">
    <source>
        <dbReference type="EMBL" id="SHE37059.1"/>
    </source>
</evidence>
<dbReference type="PANTHER" id="PTHR30514">
    <property type="entry name" value="GLUCOKINASE"/>
    <property type="match status" value="1"/>
</dbReference>
<feature type="domain" description="HTH rpiR-type" evidence="4">
    <location>
        <begin position="1"/>
        <end position="76"/>
    </location>
</feature>
<evidence type="ECO:0000259" key="4">
    <source>
        <dbReference type="PROSITE" id="PS51071"/>
    </source>
</evidence>
<dbReference type="STRING" id="1122195.SAMN02745164_00295"/>
<reference evidence="6" key="1">
    <citation type="submission" date="2016-11" db="EMBL/GenBank/DDBJ databases">
        <authorList>
            <person name="Varghese N."/>
            <person name="Submissions S."/>
        </authorList>
    </citation>
    <scope>NUCLEOTIDE SEQUENCE [LARGE SCALE GENOMIC DNA]</scope>
    <source>
        <strain evidence="6">DSM 16785</strain>
    </source>
</reference>
<protein>
    <submittedName>
        <fullName evidence="6">Transcriptional regulator, RpiR family</fullName>
    </submittedName>
</protein>
<evidence type="ECO:0000256" key="3">
    <source>
        <dbReference type="ARBA" id="ARBA00023163"/>
    </source>
</evidence>
<dbReference type="GO" id="GO:0003700">
    <property type="term" value="F:DNA-binding transcription factor activity"/>
    <property type="evidence" value="ECO:0007669"/>
    <property type="project" value="InterPro"/>
</dbReference>
<keyword evidence="3" id="KW-0804">Transcription</keyword>
<dbReference type="Pfam" id="PF01380">
    <property type="entry name" value="SIS"/>
    <property type="match status" value="1"/>
</dbReference>
<keyword evidence="2" id="KW-0238">DNA-binding</keyword>
<evidence type="ECO:0000256" key="1">
    <source>
        <dbReference type="ARBA" id="ARBA00023015"/>
    </source>
</evidence>
<dbReference type="PANTHER" id="PTHR30514:SF1">
    <property type="entry name" value="HTH-TYPE TRANSCRIPTIONAL REGULATOR HEXR-RELATED"/>
    <property type="match status" value="1"/>
</dbReference>
<evidence type="ECO:0000313" key="7">
    <source>
        <dbReference type="Proteomes" id="UP000184334"/>
    </source>
</evidence>
<dbReference type="GO" id="GO:0003677">
    <property type="term" value="F:DNA binding"/>
    <property type="evidence" value="ECO:0007669"/>
    <property type="project" value="UniProtKB-KW"/>
</dbReference>
<dbReference type="GO" id="GO:0097367">
    <property type="term" value="F:carbohydrate derivative binding"/>
    <property type="evidence" value="ECO:0007669"/>
    <property type="project" value="InterPro"/>
</dbReference>
<comment type="caution">
    <text evidence="6">The sequence shown here is derived from an EMBL/GenBank/DDBJ whole genome shotgun (WGS) entry which is preliminary data.</text>
</comment>
<keyword evidence="1" id="KW-0805">Transcription regulation</keyword>
<dbReference type="OrthoDB" id="3684496at2"/>
<dbReference type="InterPro" id="IPR046348">
    <property type="entry name" value="SIS_dom_sf"/>
</dbReference>
<dbReference type="InterPro" id="IPR036388">
    <property type="entry name" value="WH-like_DNA-bd_sf"/>
</dbReference>
<dbReference type="Gene3D" id="3.40.50.10490">
    <property type="entry name" value="Glucose-6-phosphate isomerase like protein, domain 1"/>
    <property type="match status" value="1"/>
</dbReference>
<dbReference type="PROSITE" id="PS51464">
    <property type="entry name" value="SIS"/>
    <property type="match status" value="1"/>
</dbReference>
<dbReference type="InterPro" id="IPR000281">
    <property type="entry name" value="HTH_RpiR"/>
</dbReference>
<dbReference type="CDD" id="cd05013">
    <property type="entry name" value="SIS_RpiR"/>
    <property type="match status" value="1"/>
</dbReference>
<evidence type="ECO:0000256" key="2">
    <source>
        <dbReference type="ARBA" id="ARBA00023125"/>
    </source>
</evidence>
<sequence>MIINKIKGIYNSLTKREKKVADYIIERAPDVIHYSITELANWSEVSETTVYRVIKKLGFTGYQEFKILLAKELSEPPLDTSKKEDLFSHFHNKICNSLNIIYQNLNKELLNKIAERILKSKKLIFFAVGRSFPVALDSSLKFAALGLPTAAYSDPHMQVIVGANLNEEDTVISISHSGYIRDVFKSTQIAKDAGAHTIAITSGVDSPLSLVADEVVYTTPSDPSENEFTHDRIGEMYIIELLYNLVVSKKFNDEHFDKLKNVIKPKKF</sequence>
<gene>
    <name evidence="6" type="ORF">SAMN02745164_00295</name>
</gene>
<evidence type="ECO:0000259" key="5">
    <source>
        <dbReference type="PROSITE" id="PS51464"/>
    </source>
</evidence>
<dbReference type="InterPro" id="IPR047640">
    <property type="entry name" value="RpiR-like"/>
</dbReference>
<dbReference type="GO" id="GO:1901135">
    <property type="term" value="P:carbohydrate derivative metabolic process"/>
    <property type="evidence" value="ECO:0007669"/>
    <property type="project" value="InterPro"/>
</dbReference>
<dbReference type="RefSeq" id="WP_084670648.1">
    <property type="nucleotide sequence ID" value="NZ_FQUI01000003.1"/>
</dbReference>
<proteinExistence type="predicted"/>
<dbReference type="EMBL" id="FQUI01000003">
    <property type="protein sequence ID" value="SHE37059.1"/>
    <property type="molecule type" value="Genomic_DNA"/>
</dbReference>